<comment type="subcellular location">
    <subcellularLocation>
        <location evidence="2 19">Cell membrane</location>
        <topology evidence="2 19">Multi-pass membrane protein</topology>
    </subcellularLocation>
</comment>
<evidence type="ECO:0000256" key="14">
    <source>
        <dbReference type="ARBA" id="ARBA00025228"/>
    </source>
</evidence>
<evidence type="ECO:0000256" key="10">
    <source>
        <dbReference type="ARBA" id="ARBA00022692"/>
    </source>
</evidence>
<dbReference type="Proteomes" id="UP001589865">
    <property type="component" value="Unassembled WGS sequence"/>
</dbReference>
<dbReference type="GO" id="GO:0051073">
    <property type="term" value="F:adenosylcobinamide-GDP ribazoletransferase activity"/>
    <property type="evidence" value="ECO:0007669"/>
    <property type="project" value="UniProtKB-EC"/>
</dbReference>
<proteinExistence type="inferred from homology"/>
<feature type="transmembrane region" description="Helical" evidence="19">
    <location>
        <begin position="197"/>
        <end position="217"/>
    </location>
</feature>
<keyword evidence="13 19" id="KW-0472">Membrane</keyword>
<feature type="transmembrane region" description="Helical" evidence="19">
    <location>
        <begin position="173"/>
        <end position="191"/>
    </location>
</feature>
<dbReference type="EMBL" id="JBHLUN010000009">
    <property type="protein sequence ID" value="MFC0409346.1"/>
    <property type="molecule type" value="Genomic_DNA"/>
</dbReference>
<comment type="cofactor">
    <cofactor evidence="1 19">
        <name>Mg(2+)</name>
        <dbReference type="ChEBI" id="CHEBI:18420"/>
    </cofactor>
</comment>
<dbReference type="NCBIfam" id="TIGR00317">
    <property type="entry name" value="cobS"/>
    <property type="match status" value="1"/>
</dbReference>
<evidence type="ECO:0000313" key="20">
    <source>
        <dbReference type="EMBL" id="MFC0409346.1"/>
    </source>
</evidence>
<evidence type="ECO:0000256" key="2">
    <source>
        <dbReference type="ARBA" id="ARBA00004651"/>
    </source>
</evidence>
<organism evidence="20 21">
    <name type="scientific">Roseomonas elaeocarpi</name>
    <dbReference type="NCBI Taxonomy" id="907779"/>
    <lineage>
        <taxon>Bacteria</taxon>
        <taxon>Pseudomonadati</taxon>
        <taxon>Pseudomonadota</taxon>
        <taxon>Alphaproteobacteria</taxon>
        <taxon>Acetobacterales</taxon>
        <taxon>Roseomonadaceae</taxon>
        <taxon>Roseomonas</taxon>
    </lineage>
</organism>
<keyword evidence="8 19" id="KW-0169">Cobalamin biosynthesis</keyword>
<feature type="transmembrane region" description="Helical" evidence="19">
    <location>
        <begin position="40"/>
        <end position="64"/>
    </location>
</feature>
<feature type="transmembrane region" description="Helical" evidence="19">
    <location>
        <begin position="114"/>
        <end position="134"/>
    </location>
</feature>
<evidence type="ECO:0000256" key="4">
    <source>
        <dbReference type="ARBA" id="ARBA00010561"/>
    </source>
</evidence>
<evidence type="ECO:0000256" key="5">
    <source>
        <dbReference type="ARBA" id="ARBA00013200"/>
    </source>
</evidence>
<dbReference type="EC" id="2.7.8.26" evidence="5 19"/>
<keyword evidence="12 19" id="KW-1133">Transmembrane helix</keyword>
<comment type="catalytic activity">
    <reaction evidence="17 19">
        <text>alpha-ribazole + adenosylcob(III)inamide-GDP = adenosylcob(III)alamin + GMP + H(+)</text>
        <dbReference type="Rhea" id="RHEA:16049"/>
        <dbReference type="ChEBI" id="CHEBI:10329"/>
        <dbReference type="ChEBI" id="CHEBI:15378"/>
        <dbReference type="ChEBI" id="CHEBI:18408"/>
        <dbReference type="ChEBI" id="CHEBI:58115"/>
        <dbReference type="ChEBI" id="CHEBI:60487"/>
        <dbReference type="EC" id="2.7.8.26"/>
    </reaction>
</comment>
<evidence type="ECO:0000256" key="18">
    <source>
        <dbReference type="ARBA" id="ARBA00049504"/>
    </source>
</evidence>
<dbReference type="PANTHER" id="PTHR34148:SF1">
    <property type="entry name" value="ADENOSYLCOBINAMIDE-GDP RIBAZOLETRANSFERASE"/>
    <property type="match status" value="1"/>
</dbReference>
<gene>
    <name evidence="19 20" type="primary">cobS</name>
    <name evidence="20" type="ORF">ACFFGY_13900</name>
</gene>
<name>A0ABV6JUE9_9PROT</name>
<evidence type="ECO:0000256" key="9">
    <source>
        <dbReference type="ARBA" id="ARBA00022679"/>
    </source>
</evidence>
<evidence type="ECO:0000256" key="11">
    <source>
        <dbReference type="ARBA" id="ARBA00022842"/>
    </source>
</evidence>
<evidence type="ECO:0000256" key="15">
    <source>
        <dbReference type="ARBA" id="ARBA00032605"/>
    </source>
</evidence>
<protein>
    <recommendedName>
        <fullName evidence="6 19">Adenosylcobinamide-GDP ribazoletransferase</fullName>
        <ecNumber evidence="5 19">2.7.8.26</ecNumber>
    </recommendedName>
    <alternativeName>
        <fullName evidence="16 19">Cobalamin synthase</fullName>
    </alternativeName>
    <alternativeName>
        <fullName evidence="15 19">Cobalamin-5'-phosphate synthase</fullName>
    </alternativeName>
</protein>
<evidence type="ECO:0000256" key="16">
    <source>
        <dbReference type="ARBA" id="ARBA00032853"/>
    </source>
</evidence>
<evidence type="ECO:0000256" key="7">
    <source>
        <dbReference type="ARBA" id="ARBA00022475"/>
    </source>
</evidence>
<dbReference type="HAMAP" id="MF_00719">
    <property type="entry name" value="CobS"/>
    <property type="match status" value="1"/>
</dbReference>
<evidence type="ECO:0000256" key="1">
    <source>
        <dbReference type="ARBA" id="ARBA00001946"/>
    </source>
</evidence>
<comment type="pathway">
    <text evidence="3 19">Cofactor biosynthesis; adenosylcobalamin biosynthesis; adenosylcobalamin from cob(II)yrinate a,c-diamide: step 7/7.</text>
</comment>
<dbReference type="RefSeq" id="WP_377045098.1">
    <property type="nucleotide sequence ID" value="NZ_JBHLUN010000009.1"/>
</dbReference>
<feature type="transmembrane region" description="Helical" evidence="19">
    <location>
        <begin position="140"/>
        <end position="161"/>
    </location>
</feature>
<dbReference type="PANTHER" id="PTHR34148">
    <property type="entry name" value="ADENOSYLCOBINAMIDE-GDP RIBAZOLETRANSFERASE"/>
    <property type="match status" value="1"/>
</dbReference>
<comment type="catalytic activity">
    <reaction evidence="18 19">
        <text>alpha-ribazole 5'-phosphate + adenosylcob(III)inamide-GDP = adenosylcob(III)alamin 5'-phosphate + GMP + H(+)</text>
        <dbReference type="Rhea" id="RHEA:23560"/>
        <dbReference type="ChEBI" id="CHEBI:15378"/>
        <dbReference type="ChEBI" id="CHEBI:57918"/>
        <dbReference type="ChEBI" id="CHEBI:58115"/>
        <dbReference type="ChEBI" id="CHEBI:60487"/>
        <dbReference type="ChEBI" id="CHEBI:60493"/>
        <dbReference type="EC" id="2.7.8.26"/>
    </reaction>
</comment>
<keyword evidence="10 19" id="KW-0812">Transmembrane</keyword>
<evidence type="ECO:0000313" key="21">
    <source>
        <dbReference type="Proteomes" id="UP001589865"/>
    </source>
</evidence>
<keyword evidence="11 19" id="KW-0460">Magnesium</keyword>
<evidence type="ECO:0000256" key="17">
    <source>
        <dbReference type="ARBA" id="ARBA00048623"/>
    </source>
</evidence>
<accession>A0ABV6JUE9</accession>
<keyword evidence="7 19" id="KW-1003">Cell membrane</keyword>
<evidence type="ECO:0000256" key="13">
    <source>
        <dbReference type="ARBA" id="ARBA00023136"/>
    </source>
</evidence>
<evidence type="ECO:0000256" key="3">
    <source>
        <dbReference type="ARBA" id="ARBA00004663"/>
    </source>
</evidence>
<comment type="caution">
    <text evidence="20">The sequence shown here is derived from an EMBL/GenBank/DDBJ whole genome shotgun (WGS) entry which is preliminary data.</text>
</comment>
<reference evidence="20 21" key="1">
    <citation type="submission" date="2024-09" db="EMBL/GenBank/DDBJ databases">
        <authorList>
            <person name="Sun Q."/>
            <person name="Mori K."/>
        </authorList>
    </citation>
    <scope>NUCLEOTIDE SEQUENCE [LARGE SCALE GENOMIC DNA]</scope>
    <source>
        <strain evidence="20 21">TBRC 5777</strain>
    </source>
</reference>
<evidence type="ECO:0000256" key="12">
    <source>
        <dbReference type="ARBA" id="ARBA00022989"/>
    </source>
</evidence>
<dbReference type="InterPro" id="IPR003805">
    <property type="entry name" value="CobS"/>
</dbReference>
<comment type="function">
    <text evidence="14 19">Joins adenosylcobinamide-GDP and alpha-ribazole to generate adenosylcobalamin (Ado-cobalamin). Also synthesizes adenosylcobalamin 5'-phosphate from adenosylcobinamide-GDP and alpha-ribazole 5'-phosphate.</text>
</comment>
<evidence type="ECO:0000256" key="6">
    <source>
        <dbReference type="ARBA" id="ARBA00015850"/>
    </source>
</evidence>
<keyword evidence="21" id="KW-1185">Reference proteome</keyword>
<sequence>MTPLRRRGAELVLAAMVLTRLPVARWAPREMLPLGGTVWAFPLVGAAVGAIGGLGYGLGCAAGLPTVLSAGWTLVGLLMLTGGLHEDGLADTADGFGGGRTVARKLEIMRDSRIGSYGVLALILSLGLRGAALVSLREPTLVLAALVAAGALGRGAILVLLRLEGAARPDGLAAALGRPGAGVTATGLLLAGLSCLALPPMAAALSSVAAVGCAVAVGRMARRQVGGHTGDVLGAAEQVTEAVVLSLLAAMLAR</sequence>
<keyword evidence="9 19" id="KW-0808">Transferase</keyword>
<evidence type="ECO:0000256" key="19">
    <source>
        <dbReference type="HAMAP-Rule" id="MF_00719"/>
    </source>
</evidence>
<dbReference type="Pfam" id="PF02654">
    <property type="entry name" value="CobS"/>
    <property type="match status" value="1"/>
</dbReference>
<evidence type="ECO:0000256" key="8">
    <source>
        <dbReference type="ARBA" id="ARBA00022573"/>
    </source>
</evidence>
<comment type="similarity">
    <text evidence="4 19">Belongs to the CobS family.</text>
</comment>